<dbReference type="GO" id="GO:0019887">
    <property type="term" value="F:protein kinase regulator activity"/>
    <property type="evidence" value="ECO:0007669"/>
    <property type="project" value="TreeGrafter"/>
</dbReference>
<feature type="repeat" description="HEAT" evidence="3">
    <location>
        <begin position="1748"/>
        <end position="1786"/>
    </location>
</feature>
<feature type="region of interest" description="Disordered" evidence="5">
    <location>
        <begin position="1208"/>
        <end position="1244"/>
    </location>
</feature>
<evidence type="ECO:0000313" key="7">
    <source>
        <dbReference type="EMBL" id="VDK33085.1"/>
    </source>
</evidence>
<dbReference type="Pfam" id="PF25801">
    <property type="entry name" value="HEAT_GCN1_C_2"/>
    <property type="match status" value="1"/>
</dbReference>
<dbReference type="PROSITE" id="PS50077">
    <property type="entry name" value="HEAT_REPEAT"/>
    <property type="match status" value="2"/>
</dbReference>
<dbReference type="Pfam" id="PF24987">
    <property type="entry name" value="HEAT_EF3_N"/>
    <property type="match status" value="2"/>
</dbReference>
<proteinExistence type="inferred from homology"/>
<evidence type="ECO:0000313" key="9">
    <source>
        <dbReference type="WBParaSite" id="TASK_0000422701-mRNA-1"/>
    </source>
</evidence>
<feature type="compositionally biased region" description="Basic and acidic residues" evidence="5">
    <location>
        <begin position="1222"/>
        <end position="1232"/>
    </location>
</feature>
<dbReference type="OrthoDB" id="5148094at2759"/>
<dbReference type="InterPro" id="IPR057546">
    <property type="entry name" value="HEAT_GCN1"/>
</dbReference>
<dbReference type="InterPro" id="IPR011989">
    <property type="entry name" value="ARM-like"/>
</dbReference>
<evidence type="ECO:0000256" key="2">
    <source>
        <dbReference type="ARBA" id="ARBA00022737"/>
    </source>
</evidence>
<keyword evidence="4" id="KW-0175">Coiled coil</keyword>
<reference evidence="7 8" key="2">
    <citation type="submission" date="2018-11" db="EMBL/GenBank/DDBJ databases">
        <authorList>
            <consortium name="Pathogen Informatics"/>
        </authorList>
    </citation>
    <scope>NUCLEOTIDE SEQUENCE [LARGE SCALE GENOMIC DNA]</scope>
</reference>
<dbReference type="SMART" id="SM01349">
    <property type="entry name" value="TOG"/>
    <property type="match status" value="1"/>
</dbReference>
<reference evidence="9" key="1">
    <citation type="submission" date="2016-04" db="UniProtKB">
        <authorList>
            <consortium name="WormBaseParasite"/>
        </authorList>
    </citation>
    <scope>IDENTIFICATION</scope>
</reference>
<keyword evidence="2" id="KW-0677">Repeat</keyword>
<evidence type="ECO:0000259" key="6">
    <source>
        <dbReference type="SMART" id="SM01349"/>
    </source>
</evidence>
<dbReference type="GO" id="GO:0034198">
    <property type="term" value="P:cellular response to amino acid starvation"/>
    <property type="evidence" value="ECO:0007669"/>
    <property type="project" value="TreeGrafter"/>
</dbReference>
<feature type="repeat" description="HEAT" evidence="3">
    <location>
        <begin position="1790"/>
        <end position="1828"/>
    </location>
</feature>
<accession>A0A158R7Q6</accession>
<dbReference type="EMBL" id="UYRS01018335">
    <property type="protein sequence ID" value="VDK33085.1"/>
    <property type="molecule type" value="Genomic_DNA"/>
</dbReference>
<feature type="domain" description="TOG" evidence="6">
    <location>
        <begin position="1500"/>
        <end position="1731"/>
    </location>
</feature>
<name>A0A158R7Q6_TAEAS</name>
<sequence>MVFHMLSSPEHSESCLPIASLACALRKDDEVVKSVDKLETLNTLLEYAFSGKKSFSTRVLEQAGGLLNYCIDEDSFKKNFLPVVGRKLLRSPETAIPILEVILKELELTIGEIGAEIVDPLINNIIATDPRIREASVSSLVSVAKLCGTQTFISVIYNRVLSKLTGPDGRRVSLERKLTLLHALGSLSQPSSGNVKAYSEVLRSFIDIITSEDNEDMVESSLKQLGLWLKLPKFSLNEKAHATIREKLFSNKVSHRVKMAIFRFLDETRRSSGKLPKAYIPLLATAAQAAKQEAPASPLVSQAVAAAHLWLMSTSQPGIIPESMWSVLGGLKVTPGGQDAIPLWLKDRFLLTASSDVHSYLISSIHLLFTHHPDELSHTQRGAFYRVLILLWLCTDSCQVLEDIRFCLLAHLIEEGKRNRVIGQSIIQNHLNLLVLESLNRPSDLLAAGVENTSRFGRRLVQLVIMVGKAASATALKFLEPIFTSSRLATPPSNLLTQEALSVRQKLGLFCASLYPLSHPYAGEIVELSKDGISVVNYNRHAWTDLLSIVRLPLKAEIKVAFNEEECVEPFNSVVDLLFELPKMDVAHRLMLERLIEWSPVKFASCLAVRLCSELSNSKYTDVTMDEVGIMLAQSGTLYNRVLLDGLPRYQTNRSNIRREGKLYSHETQMDILEAQARQKERQVEADGKKPDFLTSIAPQLTSNQLEIIKAEMEKEEEIRKRISKLFREGSHLMDLLTILNDTLLNANKDSQSTPIEVLLHNSFNLWSLTVHLLQRPLLSPLAIAAHSRLGRLIAEVAMAPTITDVKIRRQKAQNFAAWSIRVLSPPRVCLRNRPPVSPFLVTSFVDEESIYAENGNWYAICQLSTLREQSEAVTECLRKDIRKRTASGAIVISAAIPIFDRILIEHSTFAHLEKLESAGNKEEEQERWALCGHYGGFLATIWNQVRPTDGFYDDIGSHIQLCEALKFDVIYKFLLHLIEQHTLALELGLVVEGNSRDDDGLSAFSNDVFQNAIQLHVHYLLYLLQCQPKKREIIIISMIPTVYDLMERLVALTHFTRSSALTGMINLAKHFPDLFTHSLFPPVVTNVIAVTVVHEDNGEGQQEEQHSEDVVSATETMATKSSSGNLTKTQKKKRKRAAQGVVSNKAMGEEGLHMDESIADPANWPTLCLIANSQLRLFISRCDPFVEVAVDADRLWATLGLRESCESEKTVGNAESVDDDQQGRRQEHQQEGEIGDEEEKKQKQHRFILLQRPRNPDVLPPAALATRLLLECLRKSADIQKASASALRRCLNGKSQDEINHIIDYWLEIYHCLMEKPQSKVDPHGKPVEPLPPKYTQQRIGLAHALEAIVSCSRTPGYYQVAQQEAPAVEDVNTKQQKAGVWLQKIFRFLVDEGLHDSQEEVRCALLQAGLGATRTYGVTNLQQLLPILETFLNKAPNIEELDMVRQSVVVLLGSLAIYLGREDTRVGAVFNRLLSAVNFPADVVQRAVEDAMTPLAPKLPAEQLEKVFPRLMTTLFSSLGYAERRGAAYALAGIVRGCGIATLRQRGIIDRLLSALEDKNPKFKESALFAFERLSLVLGRLFEPYVVKLVPQLLSCFGDSNLGVREAASVTSRAVMSKLSAHGIKLILPLLLKVIDEDNPWRTKCQAVEVLGTMTSCAPKQLSSCLPQIVPRILTVLIDAQVNLKKAGACALERIGTVIRNPEIQALVPCLIKSLQDPLTDKGACLLILRDTCFTHVVDAASLALIMPVLHRAFDDRSTSIRKAAAQIFGTLYSLARREDLEPYIVQIMPGLRCCLLDPVPEVRSVTARALGAMVRGIGEACSKDLLPWLMATLTSEQSSVDRSGAAQGLAEVLGGMGLPRLESILPEFIRTAESTNVQPYVRDGYLMLFIYLPEVFRNEFSPFIAPILSPILKALADECEYLRETALKAGQRIIDLFANEAVELLLPELEKGLLSAEWRIRLSSLHLTGDLLYKLSGVSGKGTTKTANEDDTFGTDVASEKILKALGEERRNRVLARLHIARSDPTYAVRNAASHIWKIVVVNTPRTLRELMPVLVQQLLASLGSTLREHQQVAGRALGDLVRKLGERVLPEVIPHLEEGLNSPDENKRRGACNGLIDIMNNCQSEQIASFSDRLTSPIRRSLVDPSAEVRATGARAFDLLYGAVHLRAIDEILPELFALLDDLQRRDFALDGIRQLLAIRGRAVMPYLVPKLTHPRLDAKTFAYLAPIAGDSLARHIERILPAFLETAAGVDVCAKDNADLRCCSVVLASISDTTAVRSILQELITGLSLSDSNATQIEFTNLKPNTPEYCYACLRLLHVYLEAFLVDNEEEERGPQMVALRRVTKVEAEELDDDDSDEDSGSGGRGDDDDYDDSAAKNVDDDDSDLSDYHDIFPRSRDPKEALRRLLPDYYSPLLRNLSKLLAIKDLPLMTFSWACLDTILKYWSANSISGDNVIQLQKAIRAATVDFVSNQLRMQRERAQDVVAGRMMLLPGFSEPTLPLPSLVRFYADCILQGGVAAKEPAAQGLAECVALSSGEAIQPCVVKVLGPMIRLLGERQPPVVRVAVTESLATLVEKCPTSTRPFSPQLLATFSKVLGDGAKEIRLVGGLGLANVLAISPKLDSILVDICTILAVTFGITIANPPASRPLGLHQQILAAAATHADTMLQCLRNCLQKSNGKPKLTTLRTVIDYLTPLGRIADSAGAGKIDSTVRLTDVRRAANACVGASIASASAITDVTASDVIGLMPWCQSSATIPETPLVLQSYAQAVMVASLSSPKTLIQSTFEEVYEQCRLTIAKCCASTDHVEVRQAGYRALGFFLHAVIIAAKSEEQILNLVKITAQGLKLNLPEDRILVAKIVSCIASRINLRSLLKGTKKSLTGPPPSWLLSLVNALCSASKDKNANVCTAAEEAIVALCQLGGSGGEINDITALIAKNLNLKEKTLFEETLARVHKRAIGPIWDRETRWIDNTEIYLPSYTSNF</sequence>
<evidence type="ECO:0000256" key="5">
    <source>
        <dbReference type="SAM" id="MobiDB-lite"/>
    </source>
</evidence>
<feature type="compositionally biased region" description="Acidic residues" evidence="5">
    <location>
        <begin position="2354"/>
        <end position="2365"/>
    </location>
</feature>
<dbReference type="STRING" id="60517.A0A158R7Q6"/>
<evidence type="ECO:0000256" key="3">
    <source>
        <dbReference type="PROSITE-ProRule" id="PRU00103"/>
    </source>
</evidence>
<organism evidence="9">
    <name type="scientific">Taenia asiatica</name>
    <name type="common">Asian tapeworm</name>
    <dbReference type="NCBI Taxonomy" id="60517"/>
    <lineage>
        <taxon>Eukaryota</taxon>
        <taxon>Metazoa</taxon>
        <taxon>Spiralia</taxon>
        <taxon>Lophotrochozoa</taxon>
        <taxon>Platyhelminthes</taxon>
        <taxon>Cestoda</taxon>
        <taxon>Eucestoda</taxon>
        <taxon>Cyclophyllidea</taxon>
        <taxon>Taeniidae</taxon>
        <taxon>Taenia</taxon>
    </lineage>
</organism>
<evidence type="ECO:0000256" key="1">
    <source>
        <dbReference type="ARBA" id="ARBA00007366"/>
    </source>
</evidence>
<evidence type="ECO:0000313" key="8">
    <source>
        <dbReference type="Proteomes" id="UP000282613"/>
    </source>
</evidence>
<feature type="compositionally biased region" description="Polar residues" evidence="5">
    <location>
        <begin position="1118"/>
        <end position="1127"/>
    </location>
</feature>
<dbReference type="Proteomes" id="UP000282613">
    <property type="component" value="Unassembled WGS sequence"/>
</dbReference>
<dbReference type="GO" id="GO:0005829">
    <property type="term" value="C:cytosol"/>
    <property type="evidence" value="ECO:0007669"/>
    <property type="project" value="TreeGrafter"/>
</dbReference>
<feature type="region of interest" description="Disordered" evidence="5">
    <location>
        <begin position="2353"/>
        <end position="2388"/>
    </location>
</feature>
<dbReference type="Pfam" id="PF23271">
    <property type="entry name" value="HEAT_GCN1"/>
    <property type="match status" value="1"/>
</dbReference>
<dbReference type="PANTHER" id="PTHR23346:SF7">
    <property type="entry name" value="STALLED RIBOSOME SENSOR GCN1"/>
    <property type="match status" value="1"/>
</dbReference>
<dbReference type="Gene3D" id="1.25.10.10">
    <property type="entry name" value="Leucine-rich Repeat Variant"/>
    <property type="match status" value="5"/>
</dbReference>
<dbReference type="Pfam" id="PF24984">
    <property type="entry name" value="HEAT_EF3_GNC1"/>
    <property type="match status" value="1"/>
</dbReference>
<dbReference type="GO" id="GO:0006417">
    <property type="term" value="P:regulation of translation"/>
    <property type="evidence" value="ECO:0007669"/>
    <property type="project" value="TreeGrafter"/>
</dbReference>
<dbReference type="WBParaSite" id="TASK_0000422701-mRNA-1">
    <property type="protein sequence ID" value="TASK_0000422701-mRNA-1"/>
    <property type="gene ID" value="TASK_0000422701"/>
</dbReference>
<dbReference type="InterPro" id="IPR056810">
    <property type="entry name" value="GNC1-like_N"/>
</dbReference>
<feature type="coiled-coil region" evidence="4">
    <location>
        <begin position="663"/>
        <end position="726"/>
    </location>
</feature>
<dbReference type="InterPro" id="IPR016024">
    <property type="entry name" value="ARM-type_fold"/>
</dbReference>
<dbReference type="Pfam" id="PF24993">
    <property type="entry name" value="GNC1_N"/>
    <property type="match status" value="1"/>
</dbReference>
<dbReference type="PANTHER" id="PTHR23346">
    <property type="entry name" value="TRANSLATIONAL ACTIVATOR GCN1-RELATED"/>
    <property type="match status" value="1"/>
</dbReference>
<dbReference type="InterPro" id="IPR034085">
    <property type="entry name" value="TOG"/>
</dbReference>
<keyword evidence="8" id="KW-1185">Reference proteome</keyword>
<dbReference type="InterPro" id="IPR021133">
    <property type="entry name" value="HEAT_type_2"/>
</dbReference>
<feature type="region of interest" description="Disordered" evidence="5">
    <location>
        <begin position="1118"/>
        <end position="1142"/>
    </location>
</feature>
<protein>
    <submittedName>
        <fullName evidence="9">TOG domain-containing protein</fullName>
    </submittedName>
</protein>
<comment type="similarity">
    <text evidence="1">Belongs to the GCN1 family.</text>
</comment>
<dbReference type="SUPFAM" id="SSF48371">
    <property type="entry name" value="ARM repeat"/>
    <property type="match status" value="3"/>
</dbReference>
<gene>
    <name evidence="7" type="ORF">TASK_LOCUS4228</name>
</gene>
<evidence type="ECO:0000256" key="4">
    <source>
        <dbReference type="SAM" id="Coils"/>
    </source>
</evidence>